<reference evidence="1 2" key="1">
    <citation type="submission" date="2024-07" db="EMBL/GenBank/DDBJ databases">
        <title>Chromosome-level genome assembly of the water stick insect Ranatra chinensis (Heteroptera: Nepidae).</title>
        <authorList>
            <person name="Liu X."/>
        </authorList>
    </citation>
    <scope>NUCLEOTIDE SEQUENCE [LARGE SCALE GENOMIC DNA]</scope>
    <source>
        <strain evidence="1">Cailab_2021Rc</strain>
        <tissue evidence="1">Muscle</tissue>
    </source>
</reference>
<organism evidence="1 2">
    <name type="scientific">Ranatra chinensis</name>
    <dbReference type="NCBI Taxonomy" id="642074"/>
    <lineage>
        <taxon>Eukaryota</taxon>
        <taxon>Metazoa</taxon>
        <taxon>Ecdysozoa</taxon>
        <taxon>Arthropoda</taxon>
        <taxon>Hexapoda</taxon>
        <taxon>Insecta</taxon>
        <taxon>Pterygota</taxon>
        <taxon>Neoptera</taxon>
        <taxon>Paraneoptera</taxon>
        <taxon>Hemiptera</taxon>
        <taxon>Heteroptera</taxon>
        <taxon>Panheteroptera</taxon>
        <taxon>Nepomorpha</taxon>
        <taxon>Nepidae</taxon>
        <taxon>Ranatrinae</taxon>
        <taxon>Ranatra</taxon>
    </lineage>
</organism>
<protein>
    <submittedName>
        <fullName evidence="1">Uncharacterized protein</fullName>
    </submittedName>
</protein>
<accession>A0ABD0YPE5</accession>
<dbReference type="AlphaFoldDB" id="A0ABD0YPE5"/>
<evidence type="ECO:0000313" key="2">
    <source>
        <dbReference type="Proteomes" id="UP001558652"/>
    </source>
</evidence>
<name>A0ABD0YPE5_9HEMI</name>
<evidence type="ECO:0000313" key="1">
    <source>
        <dbReference type="EMBL" id="KAL1124342.1"/>
    </source>
</evidence>
<dbReference type="EMBL" id="JBFDAA010000010">
    <property type="protein sequence ID" value="KAL1124342.1"/>
    <property type="molecule type" value="Genomic_DNA"/>
</dbReference>
<comment type="caution">
    <text evidence="1">The sequence shown here is derived from an EMBL/GenBank/DDBJ whole genome shotgun (WGS) entry which is preliminary data.</text>
</comment>
<gene>
    <name evidence="1" type="ORF">AAG570_000971</name>
</gene>
<sequence length="162" mass="18368">MAKMVAEELARREVCARAKCVRTPQETPQMVTPTPEKPLAVVEADCAVVVFLEGAIRLTLIYQLTRFAYNYPLQAKTGKRVKEDLLLFLADQVIERHLVIRFARDDVCGKLVDQDDRKKGNRWDQLNIKATDRYGPDIEGTRRYCGGVFPYKDGSPFSICSA</sequence>
<proteinExistence type="predicted"/>
<keyword evidence="2" id="KW-1185">Reference proteome</keyword>
<dbReference type="Proteomes" id="UP001558652">
    <property type="component" value="Unassembled WGS sequence"/>
</dbReference>